<dbReference type="PROSITE" id="PS51257">
    <property type="entry name" value="PROKAR_LIPOPROTEIN"/>
    <property type="match status" value="1"/>
</dbReference>
<dbReference type="RefSeq" id="WP_241347447.1">
    <property type="nucleotide sequence ID" value="NZ_JAKZGP010000012.1"/>
</dbReference>
<dbReference type="InterPro" id="IPR025970">
    <property type="entry name" value="SusE"/>
</dbReference>
<accession>A0ABS9UZB8</accession>
<dbReference type="Proteomes" id="UP001165489">
    <property type="component" value="Unassembled WGS sequence"/>
</dbReference>
<gene>
    <name evidence="2" type="ORF">MM239_06765</name>
</gene>
<evidence type="ECO:0000259" key="1">
    <source>
        <dbReference type="Pfam" id="PF14292"/>
    </source>
</evidence>
<comment type="caution">
    <text evidence="2">The sequence shown here is derived from an EMBL/GenBank/DDBJ whole genome shotgun (WGS) entry which is preliminary data.</text>
</comment>
<proteinExistence type="predicted"/>
<dbReference type="Pfam" id="PF14292">
    <property type="entry name" value="SusE"/>
    <property type="match status" value="1"/>
</dbReference>
<keyword evidence="3" id="KW-1185">Reference proteome</keyword>
<reference evidence="2" key="1">
    <citation type="submission" date="2022-03" db="EMBL/GenBank/DDBJ databases">
        <title>De novo assembled genomes of Belliella spp. (Cyclobacteriaceae) strains.</title>
        <authorList>
            <person name="Szabo A."/>
            <person name="Korponai K."/>
            <person name="Felfoldi T."/>
        </authorList>
    </citation>
    <scope>NUCLEOTIDE SEQUENCE</scope>
    <source>
        <strain evidence="2">DSM 111904</strain>
    </source>
</reference>
<dbReference type="Gene3D" id="2.60.40.3620">
    <property type="match status" value="1"/>
</dbReference>
<sequence>MKSNIKIYWIIAITLLAFQACQDESFQLDLEFAELGTLQGPQNSGHIDINPESNDRVSFSWSEAKSRGGGLVLYRVLFDTEDGDFEEPIATFVSSSGGAGLTLNLTQPALNNIASEAGIPQLGTGRIKWTVEASIGYQKVHFEDVNILSLTRPEGIAILPEELYIFGSATESQSREDGVAFKRLSNLLPIDDFVNGVYESITYLKPGDFQIIDSTDDTDGITHFYINDEGKIRTGEQASSFEGDEGVYRIRLNLTQSMVSFEKIDNLELYILANGAGKAQLNYIGDHTFESTEGYFDFLTPGMPEAPSWLGWEEERYRFRFSIDGQTSYLGSNQNDDMNASLVSGLSSHNPRPNGNQPGYYHQVFMLGQNASYWQGAWKFADQFNGVSFTVRVVFDPKADNYYHEIARN</sequence>
<name>A0ABS9UZB8_9BACT</name>
<protein>
    <submittedName>
        <fullName evidence="2">SusE domain-containing protein</fullName>
    </submittedName>
</protein>
<feature type="domain" description="SusE outer membrane protein" evidence="1">
    <location>
        <begin position="37"/>
        <end position="131"/>
    </location>
</feature>
<evidence type="ECO:0000313" key="2">
    <source>
        <dbReference type="EMBL" id="MCH7409088.1"/>
    </source>
</evidence>
<evidence type="ECO:0000313" key="3">
    <source>
        <dbReference type="Proteomes" id="UP001165489"/>
    </source>
</evidence>
<dbReference type="EMBL" id="JAKZGP010000012">
    <property type="protein sequence ID" value="MCH7409088.1"/>
    <property type="molecule type" value="Genomic_DNA"/>
</dbReference>
<organism evidence="2 3">
    <name type="scientific">Belliella filtrata</name>
    <dbReference type="NCBI Taxonomy" id="2923435"/>
    <lineage>
        <taxon>Bacteria</taxon>
        <taxon>Pseudomonadati</taxon>
        <taxon>Bacteroidota</taxon>
        <taxon>Cytophagia</taxon>
        <taxon>Cytophagales</taxon>
        <taxon>Cyclobacteriaceae</taxon>
        <taxon>Belliella</taxon>
    </lineage>
</organism>